<feature type="domain" description="PNPLA" evidence="5">
    <location>
        <begin position="56"/>
        <end position="223"/>
    </location>
</feature>
<dbReference type="SUPFAM" id="SSF52151">
    <property type="entry name" value="FabD/lysophospholipase-like"/>
    <property type="match status" value="1"/>
</dbReference>
<dbReference type="InterPro" id="IPR016035">
    <property type="entry name" value="Acyl_Trfase/lysoPLipase"/>
</dbReference>
<dbReference type="PANTHER" id="PTHR12406">
    <property type="entry name" value="CALCIUM-INDEPENDENT PHOSPHOLIPASE A2 IPLA2 -RELATED"/>
    <property type="match status" value="1"/>
</dbReference>
<dbReference type="GO" id="GO:0004806">
    <property type="term" value="F:triacylglycerol lipase activity"/>
    <property type="evidence" value="ECO:0007669"/>
    <property type="project" value="TreeGrafter"/>
</dbReference>
<protein>
    <recommendedName>
        <fullName evidence="3">Patatin</fullName>
        <ecNumber evidence="3">3.1.1.-</ecNumber>
    </recommendedName>
</protein>
<comment type="function">
    <text evidence="3">Lipolytic acyl hydrolase (LAH).</text>
</comment>
<dbReference type="Proteomes" id="UP000232323">
    <property type="component" value="Unassembled WGS sequence"/>
</dbReference>
<evidence type="ECO:0000256" key="1">
    <source>
        <dbReference type="ARBA" id="ARBA00023098"/>
    </source>
</evidence>
<dbReference type="GO" id="GO:0005737">
    <property type="term" value="C:cytoplasm"/>
    <property type="evidence" value="ECO:0007669"/>
    <property type="project" value="TreeGrafter"/>
</dbReference>
<evidence type="ECO:0000313" key="6">
    <source>
        <dbReference type="EMBL" id="GAX84111.1"/>
    </source>
</evidence>
<evidence type="ECO:0000256" key="4">
    <source>
        <dbReference type="SAM" id="MobiDB-lite"/>
    </source>
</evidence>
<dbReference type="InterPro" id="IPR033562">
    <property type="entry name" value="PLPL"/>
</dbReference>
<dbReference type="GO" id="GO:0016020">
    <property type="term" value="C:membrane"/>
    <property type="evidence" value="ECO:0007669"/>
    <property type="project" value="TreeGrafter"/>
</dbReference>
<comment type="caution">
    <text evidence="6">The sequence shown here is derived from an EMBL/GenBank/DDBJ whole genome shotgun (WGS) entry which is preliminary data.</text>
</comment>
<dbReference type="GO" id="GO:0019433">
    <property type="term" value="P:triglyceride catabolic process"/>
    <property type="evidence" value="ECO:0007669"/>
    <property type="project" value="TreeGrafter"/>
</dbReference>
<reference evidence="6 7" key="1">
    <citation type="submission" date="2017-08" db="EMBL/GenBank/DDBJ databases">
        <title>Acidophilic green algal genome provides insights into adaptation to an acidic environment.</title>
        <authorList>
            <person name="Hirooka S."/>
            <person name="Hirose Y."/>
            <person name="Kanesaki Y."/>
            <person name="Higuchi S."/>
            <person name="Fujiwara T."/>
            <person name="Onuma R."/>
            <person name="Era A."/>
            <person name="Ohbayashi R."/>
            <person name="Uzuka A."/>
            <person name="Nozaki H."/>
            <person name="Yoshikawa H."/>
            <person name="Miyagishima S.Y."/>
        </authorList>
    </citation>
    <scope>NUCLEOTIDE SEQUENCE [LARGE SCALE GENOMIC DNA]</scope>
    <source>
        <strain evidence="6 7">NIES-2499</strain>
    </source>
</reference>
<comment type="domain">
    <text evidence="3">The nitrogen atoms of the two glycine residues in the GGXR motif define the oxyanion hole, and stabilize the oxyanion that forms during the nucleophilic attack by the catalytic serine during substrate cleavage.</text>
</comment>
<dbReference type="EMBL" id="BEGY01000116">
    <property type="protein sequence ID" value="GAX84111.1"/>
    <property type="molecule type" value="Genomic_DNA"/>
</dbReference>
<dbReference type="Gene3D" id="3.40.1090.10">
    <property type="entry name" value="Cytosolic phospholipase A2 catalytic domain"/>
    <property type="match status" value="1"/>
</dbReference>
<organism evidence="6 7">
    <name type="scientific">Chlamydomonas eustigma</name>
    <dbReference type="NCBI Taxonomy" id="1157962"/>
    <lineage>
        <taxon>Eukaryota</taxon>
        <taxon>Viridiplantae</taxon>
        <taxon>Chlorophyta</taxon>
        <taxon>core chlorophytes</taxon>
        <taxon>Chlorophyceae</taxon>
        <taxon>CS clade</taxon>
        <taxon>Chlamydomonadales</taxon>
        <taxon>Chlamydomonadaceae</taxon>
        <taxon>Chlamydomonas</taxon>
    </lineage>
</organism>
<keyword evidence="7" id="KW-1185">Reference proteome</keyword>
<proteinExistence type="inferred from homology"/>
<evidence type="ECO:0000256" key="2">
    <source>
        <dbReference type="PROSITE-ProRule" id="PRU01161"/>
    </source>
</evidence>
<dbReference type="PROSITE" id="PS51635">
    <property type="entry name" value="PNPLA"/>
    <property type="match status" value="1"/>
</dbReference>
<name>A0A250XLY9_9CHLO</name>
<dbReference type="EC" id="3.1.1.-" evidence="3"/>
<evidence type="ECO:0000259" key="5">
    <source>
        <dbReference type="PROSITE" id="PS51635"/>
    </source>
</evidence>
<keyword evidence="1 2" id="KW-0443">Lipid metabolism</keyword>
<dbReference type="AlphaFoldDB" id="A0A250XLY9"/>
<comment type="caution">
    <text evidence="2">Lacks conserved residue(s) required for the propagation of feature annotation.</text>
</comment>
<dbReference type="Pfam" id="PF01734">
    <property type="entry name" value="Patatin"/>
    <property type="match status" value="1"/>
</dbReference>
<gene>
    <name evidence="6" type="ORF">CEUSTIGMA_g11534.t1</name>
</gene>
<dbReference type="OrthoDB" id="197155at2759"/>
<dbReference type="GO" id="GO:0055088">
    <property type="term" value="P:lipid homeostasis"/>
    <property type="evidence" value="ECO:0007669"/>
    <property type="project" value="TreeGrafter"/>
</dbReference>
<keyword evidence="2 3" id="KW-0378">Hydrolase</keyword>
<feature type="active site" description="Nucleophile" evidence="2">
    <location>
        <position position="92"/>
    </location>
</feature>
<feature type="region of interest" description="Disordered" evidence="4">
    <location>
        <begin position="1"/>
        <end position="36"/>
    </location>
</feature>
<sequence length="442" mass="48041">MSSCIGHKFSQLLSSDSEEEDMKVSQQPKSDEEIENANPDRLQASLSSSASQGLGFSFSGGGFMLPYYLGCLKSLQALDLLIPGETHVGGCSAGSLAAVVATCGIPVNDVIACVREMMQDLRENGVYKRIGPIMKAQLESLLPADAHLRCSGKLHVALSRLKPYGKLKPLRVNEFSSREVLIEAIMASCHLPLLSTGKITTTFRGKVVLDGSVTDLIPVPAAPHHVVKITCLPLENVKRIPMMNKDRALRYIAVAPCMFRQWSMSPEETRRFTLSPGPPDFVDFLIQCGEEDIKTWAQQTGLVSTLSSSFCTYCSGSETALSTSIGCPEVTIKRIHQAISELPKPSSSTRVRQGGSHGFNFYPVTACRMDTTLGAVGKEVKGCRDQGTEDEEWSNSLCGLGMVKGGLFCVTADTQASQQDQQSSTELSLRKRLYMRWSALVS</sequence>
<dbReference type="STRING" id="1157962.A0A250XLY9"/>
<dbReference type="GO" id="GO:0005811">
    <property type="term" value="C:lipid droplet"/>
    <property type="evidence" value="ECO:0007669"/>
    <property type="project" value="TreeGrafter"/>
</dbReference>
<comment type="similarity">
    <text evidence="3">Belongs to the patatin family.</text>
</comment>
<evidence type="ECO:0000256" key="3">
    <source>
        <dbReference type="RuleBase" id="RU361262"/>
    </source>
</evidence>
<dbReference type="InterPro" id="IPR002641">
    <property type="entry name" value="PNPLA_dom"/>
</dbReference>
<accession>A0A250XLY9</accession>
<keyword evidence="2 3" id="KW-0442">Lipid degradation</keyword>
<dbReference type="PANTHER" id="PTHR12406:SF7">
    <property type="entry name" value="PATATIN-LIKE PHOSPHOLIPASE DOMAIN-CONTAINING PROTEIN 4"/>
    <property type="match status" value="1"/>
</dbReference>
<evidence type="ECO:0000313" key="7">
    <source>
        <dbReference type="Proteomes" id="UP000232323"/>
    </source>
</evidence>
<feature type="active site" description="Proton acceptor" evidence="2">
    <location>
        <position position="210"/>
    </location>
</feature>
<feature type="short sequence motif" description="GXSXG" evidence="2">
    <location>
        <begin position="90"/>
        <end position="94"/>
    </location>
</feature>